<dbReference type="SMART" id="SM00248">
    <property type="entry name" value="ANK"/>
    <property type="match status" value="13"/>
</dbReference>
<feature type="repeat" description="ANK" evidence="3">
    <location>
        <begin position="546"/>
        <end position="577"/>
    </location>
</feature>
<evidence type="ECO:0000313" key="5">
    <source>
        <dbReference type="Proteomes" id="UP000054495"/>
    </source>
</evidence>
<dbReference type="InterPro" id="IPR036770">
    <property type="entry name" value="Ankyrin_rpt-contain_sf"/>
</dbReference>
<dbReference type="InterPro" id="IPR002110">
    <property type="entry name" value="Ankyrin_rpt"/>
</dbReference>
<dbReference type="PANTHER" id="PTHR24193">
    <property type="entry name" value="ANKYRIN REPEAT PROTEIN"/>
    <property type="match status" value="1"/>
</dbReference>
<feature type="repeat" description="ANK" evidence="3">
    <location>
        <begin position="195"/>
        <end position="227"/>
    </location>
</feature>
<dbReference type="PROSITE" id="PS50297">
    <property type="entry name" value="ANK_REP_REGION"/>
    <property type="match status" value="5"/>
</dbReference>
<keyword evidence="2 3" id="KW-0040">ANK repeat</keyword>
<keyword evidence="1" id="KW-0677">Repeat</keyword>
<dbReference type="PANTHER" id="PTHR24193:SF121">
    <property type="entry name" value="ADA2A-CONTAINING COMPLEX COMPONENT 3, ISOFORM D"/>
    <property type="match status" value="1"/>
</dbReference>
<evidence type="ECO:0000313" key="4">
    <source>
        <dbReference type="EMBL" id="EPB67353.1"/>
    </source>
</evidence>
<feature type="repeat" description="ANK" evidence="3">
    <location>
        <begin position="228"/>
        <end position="260"/>
    </location>
</feature>
<gene>
    <name evidence="4" type="ORF">ANCCEY_13556</name>
</gene>
<feature type="repeat" description="ANK" evidence="3">
    <location>
        <begin position="479"/>
        <end position="511"/>
    </location>
</feature>
<dbReference type="Proteomes" id="UP000054495">
    <property type="component" value="Unassembled WGS sequence"/>
</dbReference>
<organism evidence="4 5">
    <name type="scientific">Ancylostoma ceylanicum</name>
    <dbReference type="NCBI Taxonomy" id="53326"/>
    <lineage>
        <taxon>Eukaryota</taxon>
        <taxon>Metazoa</taxon>
        <taxon>Ecdysozoa</taxon>
        <taxon>Nematoda</taxon>
        <taxon>Chromadorea</taxon>
        <taxon>Rhabditida</taxon>
        <taxon>Rhabditina</taxon>
        <taxon>Rhabditomorpha</taxon>
        <taxon>Strongyloidea</taxon>
        <taxon>Ancylostomatidae</taxon>
        <taxon>Ancylostomatinae</taxon>
        <taxon>Ancylostoma</taxon>
    </lineage>
</organism>
<dbReference type="PROSITE" id="PS50088">
    <property type="entry name" value="ANK_REPEAT"/>
    <property type="match status" value="6"/>
</dbReference>
<dbReference type="GO" id="GO:0045944">
    <property type="term" value="P:positive regulation of transcription by RNA polymerase II"/>
    <property type="evidence" value="ECO:0007669"/>
    <property type="project" value="TreeGrafter"/>
</dbReference>
<dbReference type="Gene3D" id="1.25.40.20">
    <property type="entry name" value="Ankyrin repeat-containing domain"/>
    <property type="match status" value="4"/>
</dbReference>
<dbReference type="GO" id="GO:0000976">
    <property type="term" value="F:transcription cis-regulatory region binding"/>
    <property type="evidence" value="ECO:0007669"/>
    <property type="project" value="TreeGrafter"/>
</dbReference>
<proteinExistence type="predicted"/>
<feature type="repeat" description="ANK" evidence="3">
    <location>
        <begin position="89"/>
        <end position="121"/>
    </location>
</feature>
<dbReference type="AlphaFoldDB" id="A0A0D6L8K5"/>
<protein>
    <submittedName>
        <fullName evidence="4">Ankyrin repeat protein</fullName>
    </submittedName>
</protein>
<keyword evidence="5" id="KW-1185">Reference proteome</keyword>
<evidence type="ECO:0000256" key="1">
    <source>
        <dbReference type="ARBA" id="ARBA00022737"/>
    </source>
</evidence>
<dbReference type="PRINTS" id="PR01415">
    <property type="entry name" value="ANKYRIN"/>
</dbReference>
<dbReference type="SUPFAM" id="SSF48403">
    <property type="entry name" value="Ankyrin repeat"/>
    <property type="match status" value="2"/>
</dbReference>
<evidence type="ECO:0000256" key="2">
    <source>
        <dbReference type="ARBA" id="ARBA00023043"/>
    </source>
</evidence>
<evidence type="ECO:0000256" key="3">
    <source>
        <dbReference type="PROSITE-ProRule" id="PRU00023"/>
    </source>
</evidence>
<sequence>MGDAKAAGIPLLDFERSNEVAHKSSTQVTPKSKCDSYCSSTTSIAVEDANLDIENLRSITQQHARDGNVEALEALLDKHALLVNKPDMEGLTALHYAAKYGNVEVAELLLNRGALLESYTYKDCYAPFHMVAKYGRVGTQQHSNRESVVSFIDASAHRTQSLPGTERTPNASDPTTALVVLFVRRGGDVNIKDRFQMTPLDHATLKDNERIVRALLKNGANPNEMDENESTPLLKACVCGSYNLVRLLLSSGADCNIADKWHNSVYHMAARHGRNDVLQLLIDHAGKNAVELLWTMNSEGKTPLELAVNGNHASTVNIILSMKPPGSDSAMFQMDKWLLHKAAERGFLEVVKILIQNGYNVRLRDDDKKLPLHAAAMSKRLDVVRYLLELAPDCIDEKDGYGLSAFLYAVSMDALETVKMLVESNTDILATDFDGRTAVYIGAKYNAINVLMYLLEIYRAQKAEEGASYPDMVDQEDYNQDTPMHLVCHNGYMEAVTLLHEYGARLDILDEDERISLHRAASEGQTAVVRQLVEWDKRLMVHKDEHGNTPLHLAAENDSGSAKQANYAKHLINEVSN</sequence>
<feature type="repeat" description="ANK" evidence="3">
    <location>
        <begin position="339"/>
        <end position="366"/>
    </location>
</feature>
<reference evidence="4 5" key="1">
    <citation type="submission" date="2013-05" db="EMBL/GenBank/DDBJ databases">
        <title>Draft genome of the parasitic nematode Anyclostoma ceylanicum.</title>
        <authorList>
            <person name="Mitreva M."/>
        </authorList>
    </citation>
    <scope>NUCLEOTIDE SEQUENCE [LARGE SCALE GENOMIC DNA]</scope>
</reference>
<name>A0A0D6L8K5_9BILA</name>
<dbReference type="InterPro" id="IPR050663">
    <property type="entry name" value="Ankyrin-SOCS_Box"/>
</dbReference>
<accession>A0A0D6L8K5</accession>
<dbReference type="GO" id="GO:0005634">
    <property type="term" value="C:nucleus"/>
    <property type="evidence" value="ECO:0007669"/>
    <property type="project" value="TreeGrafter"/>
</dbReference>
<dbReference type="Pfam" id="PF12796">
    <property type="entry name" value="Ank_2"/>
    <property type="match status" value="4"/>
</dbReference>
<dbReference type="EMBL" id="KE125704">
    <property type="protein sequence ID" value="EPB67353.1"/>
    <property type="molecule type" value="Genomic_DNA"/>
</dbReference>